<dbReference type="Proteomes" id="UP000184339">
    <property type="component" value="Unassembled WGS sequence"/>
</dbReference>
<protein>
    <submittedName>
        <fullName evidence="2">Uncharacterized protein</fullName>
    </submittedName>
</protein>
<dbReference type="AlphaFoldDB" id="A0A1M7NJ78"/>
<dbReference type="RefSeq" id="WP_072783704.1">
    <property type="nucleotide sequence ID" value="NZ_FRCX01000004.1"/>
</dbReference>
<reference evidence="3" key="1">
    <citation type="submission" date="2016-11" db="EMBL/GenBank/DDBJ databases">
        <authorList>
            <person name="Varghese N."/>
            <person name="Submissions S."/>
        </authorList>
    </citation>
    <scope>NUCLEOTIDE SEQUENCE [LARGE SCALE GENOMIC DNA]</scope>
    <source>
        <strain evidence="3">Sac-22</strain>
    </source>
</reference>
<gene>
    <name evidence="2" type="ORF">SAMN05192549_1045</name>
</gene>
<accession>A0A1M7NJ78</accession>
<dbReference type="OrthoDB" id="8779432at2"/>
<dbReference type="EMBL" id="FRCX01000004">
    <property type="protein sequence ID" value="SHN03889.1"/>
    <property type="molecule type" value="Genomic_DNA"/>
</dbReference>
<dbReference type="STRING" id="551987.SAMN05192549_1045"/>
<evidence type="ECO:0000313" key="2">
    <source>
        <dbReference type="EMBL" id="SHN03889.1"/>
    </source>
</evidence>
<proteinExistence type="predicted"/>
<evidence type="ECO:0000313" key="3">
    <source>
        <dbReference type="Proteomes" id="UP000184339"/>
    </source>
</evidence>
<name>A0A1M7NJ78_9BURK</name>
<sequence length="100" mass="10879">MFNSSDAAQALPDKARFLIHAEHGAPLNDFLAIAAIDPDITVLDVIGPPDRPHTAVVELSPGKARLLDEHFRQSATPSHQLSIEPDRPLSMFDSGPFNEL</sequence>
<organism evidence="2 3">
    <name type="scientific">Duganella sacchari</name>
    <dbReference type="NCBI Taxonomy" id="551987"/>
    <lineage>
        <taxon>Bacteria</taxon>
        <taxon>Pseudomonadati</taxon>
        <taxon>Pseudomonadota</taxon>
        <taxon>Betaproteobacteria</taxon>
        <taxon>Burkholderiales</taxon>
        <taxon>Oxalobacteraceae</taxon>
        <taxon>Telluria group</taxon>
        <taxon>Duganella</taxon>
    </lineage>
</organism>
<keyword evidence="3" id="KW-1185">Reference proteome</keyword>
<evidence type="ECO:0000256" key="1">
    <source>
        <dbReference type="SAM" id="MobiDB-lite"/>
    </source>
</evidence>
<feature type="region of interest" description="Disordered" evidence="1">
    <location>
        <begin position="75"/>
        <end position="100"/>
    </location>
</feature>